<dbReference type="InterPro" id="IPR019108">
    <property type="entry name" value="Caa3_assmbl_CtaG-rel"/>
</dbReference>
<dbReference type="AlphaFoldDB" id="A0A1G6V8E6"/>
<feature type="transmembrane region" description="Helical" evidence="7">
    <location>
        <begin position="124"/>
        <end position="145"/>
    </location>
</feature>
<feature type="transmembrane region" description="Helical" evidence="7">
    <location>
        <begin position="190"/>
        <end position="212"/>
    </location>
</feature>
<keyword evidence="4 7" id="KW-1133">Transmembrane helix</keyword>
<feature type="transmembrane region" description="Helical" evidence="7">
    <location>
        <begin position="79"/>
        <end position="103"/>
    </location>
</feature>
<feature type="transmembrane region" description="Helical" evidence="7">
    <location>
        <begin position="50"/>
        <end position="67"/>
    </location>
</feature>
<evidence type="ECO:0000313" key="8">
    <source>
        <dbReference type="EMBL" id="SDD49673.1"/>
    </source>
</evidence>
<accession>A0A1G6V8E6</accession>
<keyword evidence="9" id="KW-1185">Reference proteome</keyword>
<keyword evidence="5 7" id="KW-0472">Membrane</keyword>
<dbReference type="EMBL" id="FMZK01000008">
    <property type="protein sequence ID" value="SDD49673.1"/>
    <property type="molecule type" value="Genomic_DNA"/>
</dbReference>
<feature type="region of interest" description="Disordered" evidence="6">
    <location>
        <begin position="258"/>
        <end position="341"/>
    </location>
</feature>
<keyword evidence="2" id="KW-1003">Cell membrane</keyword>
<sequence length="341" mass="35119">MILAHVHPAAGPGLPGPWEQACAVAALLAAVAYAAAAGRLRRRGDAWSRWRGASFTAGSAGVAWAAVGPLPGGPFTAHMVQHLLLGMAAPLLLVLARPLTLALRVLPPGAARRGLLSLARSRPAGWLVFPPLAALLDVGGLWLLYRTELFTAVQHRPLLHAVVHAHVLAAGLLFTFAVCQLDPVRRRRGLPLRGTTLLAAGAAHAVLAKALYASPPPGAVLTTADLHTGAQVMYYGGDLVEAALGVVLAASWYRATGRAQAHRRRRAGPVAGPRAVAGAPAGPGTSPPAAARPEAAPEWSGTRAVDARPAGGRPGHDPSGSAEASRRLRSGEGADTARRSR</sequence>
<dbReference type="GO" id="GO:0005886">
    <property type="term" value="C:plasma membrane"/>
    <property type="evidence" value="ECO:0007669"/>
    <property type="project" value="UniProtKB-SubCell"/>
</dbReference>
<evidence type="ECO:0000256" key="3">
    <source>
        <dbReference type="ARBA" id="ARBA00022692"/>
    </source>
</evidence>
<dbReference type="Pfam" id="PF09678">
    <property type="entry name" value="Caa3_CtaG"/>
    <property type="match status" value="1"/>
</dbReference>
<reference evidence="9" key="1">
    <citation type="submission" date="2016-10" db="EMBL/GenBank/DDBJ databases">
        <authorList>
            <person name="Varghese N."/>
            <person name="Submissions S."/>
        </authorList>
    </citation>
    <scope>NUCLEOTIDE SEQUENCE [LARGE SCALE GENOMIC DNA]</scope>
    <source>
        <strain evidence="9">CGMCC 4.3504</strain>
    </source>
</reference>
<protein>
    <submittedName>
        <fullName evidence="8">Putative membrane protein</fullName>
    </submittedName>
</protein>
<dbReference type="STRING" id="67344.SAMN05216505_108152"/>
<comment type="subcellular location">
    <subcellularLocation>
        <location evidence="1">Cell membrane</location>
        <topology evidence="1">Multi-pass membrane protein</topology>
    </subcellularLocation>
</comment>
<evidence type="ECO:0000256" key="7">
    <source>
        <dbReference type="SAM" id="Phobius"/>
    </source>
</evidence>
<evidence type="ECO:0000256" key="5">
    <source>
        <dbReference type="ARBA" id="ARBA00023136"/>
    </source>
</evidence>
<name>A0A1G6V8E6_9ACTN</name>
<feature type="transmembrane region" description="Helical" evidence="7">
    <location>
        <begin position="157"/>
        <end position="178"/>
    </location>
</feature>
<dbReference type="RefSeq" id="WP_079170736.1">
    <property type="nucleotide sequence ID" value="NZ_FMZK01000008.1"/>
</dbReference>
<dbReference type="Proteomes" id="UP000182100">
    <property type="component" value="Unassembled WGS sequence"/>
</dbReference>
<organism evidence="8 9">
    <name type="scientific">Streptomyces prasinopilosus</name>
    <dbReference type="NCBI Taxonomy" id="67344"/>
    <lineage>
        <taxon>Bacteria</taxon>
        <taxon>Bacillati</taxon>
        <taxon>Actinomycetota</taxon>
        <taxon>Actinomycetes</taxon>
        <taxon>Kitasatosporales</taxon>
        <taxon>Streptomycetaceae</taxon>
        <taxon>Streptomyces</taxon>
    </lineage>
</organism>
<feature type="compositionally biased region" description="Low complexity" evidence="6">
    <location>
        <begin position="268"/>
        <end position="298"/>
    </location>
</feature>
<gene>
    <name evidence="8" type="ORF">SAMN05216505_108152</name>
</gene>
<evidence type="ECO:0000256" key="4">
    <source>
        <dbReference type="ARBA" id="ARBA00022989"/>
    </source>
</evidence>
<proteinExistence type="predicted"/>
<feature type="transmembrane region" description="Helical" evidence="7">
    <location>
        <begin position="232"/>
        <end position="255"/>
    </location>
</feature>
<feature type="transmembrane region" description="Helical" evidence="7">
    <location>
        <begin position="18"/>
        <end position="38"/>
    </location>
</feature>
<evidence type="ECO:0000256" key="2">
    <source>
        <dbReference type="ARBA" id="ARBA00022475"/>
    </source>
</evidence>
<evidence type="ECO:0000313" key="9">
    <source>
        <dbReference type="Proteomes" id="UP000182100"/>
    </source>
</evidence>
<evidence type="ECO:0000256" key="1">
    <source>
        <dbReference type="ARBA" id="ARBA00004651"/>
    </source>
</evidence>
<feature type="compositionally biased region" description="Basic and acidic residues" evidence="6">
    <location>
        <begin position="324"/>
        <end position="341"/>
    </location>
</feature>
<evidence type="ECO:0000256" key="6">
    <source>
        <dbReference type="SAM" id="MobiDB-lite"/>
    </source>
</evidence>
<keyword evidence="3 7" id="KW-0812">Transmembrane</keyword>